<dbReference type="SMART" id="SM00062">
    <property type="entry name" value="PBPb"/>
    <property type="match status" value="1"/>
</dbReference>
<dbReference type="PANTHER" id="PTHR35936">
    <property type="entry name" value="MEMBRANE-BOUND LYTIC MUREIN TRANSGLYCOSYLASE F"/>
    <property type="match status" value="1"/>
</dbReference>
<dbReference type="AlphaFoldDB" id="A0A7G1G4J9"/>
<dbReference type="InterPro" id="IPR001638">
    <property type="entry name" value="Solute-binding_3/MltF_N"/>
</dbReference>
<organism evidence="3 4">
    <name type="scientific">Tepiditoga spiralis</name>
    <dbReference type="NCBI Taxonomy" id="2108365"/>
    <lineage>
        <taxon>Bacteria</taxon>
        <taxon>Thermotogati</taxon>
        <taxon>Thermotogota</taxon>
        <taxon>Thermotogae</taxon>
        <taxon>Petrotogales</taxon>
        <taxon>Petrotogaceae</taxon>
        <taxon>Tepiditoga</taxon>
    </lineage>
</organism>
<evidence type="ECO:0000259" key="2">
    <source>
        <dbReference type="SMART" id="SM00062"/>
    </source>
</evidence>
<dbReference type="InParanoid" id="A0A7G1G4J9"/>
<dbReference type="RefSeq" id="WP_190613986.1">
    <property type="nucleotide sequence ID" value="NZ_AP018712.1"/>
</dbReference>
<dbReference type="EMBL" id="AP018712">
    <property type="protein sequence ID" value="BBE31448.1"/>
    <property type="molecule type" value="Genomic_DNA"/>
</dbReference>
<dbReference type="NCBIfam" id="TIGR02285">
    <property type="entry name" value="TIGR02285 family protein"/>
    <property type="match status" value="1"/>
</dbReference>
<dbReference type="SUPFAM" id="SSF53850">
    <property type="entry name" value="Periplasmic binding protein-like II"/>
    <property type="match status" value="1"/>
</dbReference>
<dbReference type="PANTHER" id="PTHR35936:SF19">
    <property type="entry name" value="AMINO-ACID-BINDING PROTEIN YXEM-RELATED"/>
    <property type="match status" value="1"/>
</dbReference>
<dbReference type="Gene3D" id="3.40.190.10">
    <property type="entry name" value="Periplasmic binding protein-like II"/>
    <property type="match status" value="2"/>
</dbReference>
<dbReference type="Pfam" id="PF00497">
    <property type="entry name" value="SBP_bac_3"/>
    <property type="match status" value="1"/>
</dbReference>
<evidence type="ECO:0000313" key="3">
    <source>
        <dbReference type="EMBL" id="BBE31448.1"/>
    </source>
</evidence>
<keyword evidence="1" id="KW-0732">Signal</keyword>
<dbReference type="Proteomes" id="UP000516361">
    <property type="component" value="Chromosome"/>
</dbReference>
<evidence type="ECO:0000256" key="1">
    <source>
        <dbReference type="ARBA" id="ARBA00022729"/>
    </source>
</evidence>
<sequence>MKKIIFFIFIFFSIIIFSNKQIKWFITNYPPAFIINKNNDFKGFEFNTLNNLIKKLNHYDITYYQTSLSRALTDMKNKKNVCALFLFKTPEREKFLYYSLPYRVTLPNGIIIRKSDKNKFKKYFDKNNKIKLESLLKERSLTLGINKKISYSKEIDDIIQKYINKPNIFLLTRENYIENLLKLLNLNRIDYFIGYAESINYLSKKLNMKDEFIYIPISEVNKKIFSILYITAPKNEFGKKIIDEVNKIILKTNFVEDAANYYKKWLDKSSINEFEKIYKIFLKQYLNKK</sequence>
<name>A0A7G1G4J9_9BACT</name>
<accession>A0A7G1G4J9</accession>
<dbReference type="InterPro" id="IPR011972">
    <property type="entry name" value="CHP02285"/>
</dbReference>
<protein>
    <recommendedName>
        <fullName evidence="2">Solute-binding protein family 3/N-terminal domain-containing protein</fullName>
    </recommendedName>
</protein>
<evidence type="ECO:0000313" key="4">
    <source>
        <dbReference type="Proteomes" id="UP000516361"/>
    </source>
</evidence>
<dbReference type="KEGG" id="ocy:OSSY52_15890"/>
<gene>
    <name evidence="3" type="ORF">OSSY52_15890</name>
</gene>
<proteinExistence type="predicted"/>
<feature type="domain" description="Solute-binding protein family 3/N-terminal" evidence="2">
    <location>
        <begin position="21"/>
        <end position="269"/>
    </location>
</feature>
<keyword evidence="4" id="KW-1185">Reference proteome</keyword>
<reference evidence="3 4" key="1">
    <citation type="submission" date="2018-06" db="EMBL/GenBank/DDBJ databases">
        <title>Genome sequencing of Oceanotoga sp. sy52.</title>
        <authorList>
            <person name="Mori K."/>
        </authorList>
    </citation>
    <scope>NUCLEOTIDE SEQUENCE [LARGE SCALE GENOMIC DNA]</scope>
    <source>
        <strain evidence="4">sy52</strain>
    </source>
</reference>